<evidence type="ECO:0000259" key="14">
    <source>
        <dbReference type="Pfam" id="PF01634"/>
    </source>
</evidence>
<dbReference type="PANTHER" id="PTHR21403:SF10">
    <property type="entry name" value="ATP PHOSPHORIBOSYLTRANSFERASE"/>
    <property type="match status" value="1"/>
</dbReference>
<reference evidence="15 16" key="1">
    <citation type="journal article" date="2016" name="Nat. Commun.">
        <title>Thousands of microbial genomes shed light on interconnected biogeochemical processes in an aquifer system.</title>
        <authorList>
            <person name="Anantharaman K."/>
            <person name="Brown C.T."/>
            <person name="Hug L.A."/>
            <person name="Sharon I."/>
            <person name="Castelle C.J."/>
            <person name="Probst A.J."/>
            <person name="Thomas B.C."/>
            <person name="Singh A."/>
            <person name="Wilkins M.J."/>
            <person name="Karaoz U."/>
            <person name="Brodie E.L."/>
            <person name="Williams K.H."/>
            <person name="Hubbard S.S."/>
            <person name="Banfield J.F."/>
        </authorList>
    </citation>
    <scope>NUCLEOTIDE SEQUENCE [LARGE SCALE GENOMIC DNA]</scope>
</reference>
<evidence type="ECO:0000256" key="6">
    <source>
        <dbReference type="ARBA" id="ARBA00022605"/>
    </source>
</evidence>
<keyword evidence="5" id="KW-0963">Cytoplasm</keyword>
<evidence type="ECO:0000256" key="13">
    <source>
        <dbReference type="NCBIfam" id="TIGR00070"/>
    </source>
</evidence>
<evidence type="ECO:0000313" key="15">
    <source>
        <dbReference type="EMBL" id="OGY93123.1"/>
    </source>
</evidence>
<comment type="subcellular location">
    <subcellularLocation>
        <location evidence="2">Cytoplasm</location>
    </subcellularLocation>
</comment>
<dbReference type="GO" id="GO:0005524">
    <property type="term" value="F:ATP binding"/>
    <property type="evidence" value="ECO:0007669"/>
    <property type="project" value="UniProtKB-KW"/>
</dbReference>
<dbReference type="Gene3D" id="3.40.190.10">
    <property type="entry name" value="Periplasmic binding protein-like II"/>
    <property type="match status" value="2"/>
</dbReference>
<dbReference type="Pfam" id="PF01634">
    <property type="entry name" value="HisG"/>
    <property type="match status" value="1"/>
</dbReference>
<organism evidence="15 16">
    <name type="scientific">Candidatus Komeilibacteria bacterium RIFCSPLOWO2_02_FULL_48_11</name>
    <dbReference type="NCBI Taxonomy" id="1798553"/>
    <lineage>
        <taxon>Bacteria</taxon>
        <taxon>Candidatus Komeiliibacteriota</taxon>
    </lineage>
</organism>
<protein>
    <recommendedName>
        <fullName evidence="4 13">ATP phosphoribosyltransferase</fullName>
        <ecNumber evidence="4 13">2.4.2.17</ecNumber>
    </recommendedName>
</protein>
<accession>A0A1G2BVF8</accession>
<dbReference type="EC" id="2.4.2.17" evidence="4 13"/>
<proteinExistence type="predicted"/>
<comment type="pathway">
    <text evidence="3">Amino-acid biosynthesis; L-histidine biosynthesis; L-histidine from 5-phospho-alpha-D-ribose 1-diphosphate: step 1/9.</text>
</comment>
<evidence type="ECO:0000256" key="1">
    <source>
        <dbReference type="ARBA" id="ARBA00000915"/>
    </source>
</evidence>
<keyword evidence="11" id="KW-0368">Histidine biosynthesis</keyword>
<dbReference type="NCBIfam" id="TIGR00070">
    <property type="entry name" value="hisG"/>
    <property type="match status" value="1"/>
</dbReference>
<keyword evidence="6" id="KW-0028">Amino-acid biosynthesis</keyword>
<keyword evidence="7 15" id="KW-0328">Glycosyltransferase</keyword>
<comment type="caution">
    <text evidence="15">The sequence shown here is derived from an EMBL/GenBank/DDBJ whole genome shotgun (WGS) entry which is preliminary data.</text>
</comment>
<dbReference type="GO" id="GO:0000105">
    <property type="term" value="P:L-histidine biosynthetic process"/>
    <property type="evidence" value="ECO:0007669"/>
    <property type="project" value="UniProtKB-UniRule"/>
</dbReference>
<dbReference type="UniPathway" id="UPA00031">
    <property type="reaction ID" value="UER00006"/>
</dbReference>
<evidence type="ECO:0000256" key="9">
    <source>
        <dbReference type="ARBA" id="ARBA00022741"/>
    </source>
</evidence>
<dbReference type="SUPFAM" id="SSF53850">
    <property type="entry name" value="Periplasmic binding protein-like II"/>
    <property type="match status" value="1"/>
</dbReference>
<evidence type="ECO:0000256" key="3">
    <source>
        <dbReference type="ARBA" id="ARBA00004667"/>
    </source>
</evidence>
<comment type="catalytic activity">
    <reaction evidence="1">
        <text>1-(5-phospho-beta-D-ribosyl)-ATP + diphosphate = 5-phospho-alpha-D-ribose 1-diphosphate + ATP</text>
        <dbReference type="Rhea" id="RHEA:18473"/>
        <dbReference type="ChEBI" id="CHEBI:30616"/>
        <dbReference type="ChEBI" id="CHEBI:33019"/>
        <dbReference type="ChEBI" id="CHEBI:58017"/>
        <dbReference type="ChEBI" id="CHEBI:73183"/>
        <dbReference type="EC" id="2.4.2.17"/>
    </reaction>
</comment>
<dbReference type="GO" id="GO:0003879">
    <property type="term" value="F:ATP phosphoribosyltransferase activity"/>
    <property type="evidence" value="ECO:0007669"/>
    <property type="project" value="UniProtKB-UniRule"/>
</dbReference>
<name>A0A1G2BVF8_9BACT</name>
<keyword evidence="10" id="KW-0067">ATP-binding</keyword>
<dbReference type="PANTHER" id="PTHR21403">
    <property type="entry name" value="ATP PHOSPHORIBOSYLTRANSFERASE ATP-PRTASE"/>
    <property type="match status" value="1"/>
</dbReference>
<evidence type="ECO:0000256" key="4">
    <source>
        <dbReference type="ARBA" id="ARBA00011946"/>
    </source>
</evidence>
<evidence type="ECO:0000256" key="11">
    <source>
        <dbReference type="ARBA" id="ARBA00023102"/>
    </source>
</evidence>
<dbReference type="AlphaFoldDB" id="A0A1G2BVF8"/>
<dbReference type="InterPro" id="IPR013820">
    <property type="entry name" value="ATP_PRibTrfase_cat"/>
</dbReference>
<evidence type="ECO:0000313" key="16">
    <source>
        <dbReference type="Proteomes" id="UP000178109"/>
    </source>
</evidence>
<dbReference type="STRING" id="1798553.A3H70_05640"/>
<dbReference type="GO" id="GO:0005737">
    <property type="term" value="C:cytoplasm"/>
    <property type="evidence" value="ECO:0007669"/>
    <property type="project" value="UniProtKB-SubCell"/>
</dbReference>
<gene>
    <name evidence="15" type="ORF">A3H70_05640</name>
</gene>
<keyword evidence="9" id="KW-0547">Nucleotide-binding</keyword>
<sequence length="260" mass="29078">MTYYSADPFSKEKGFLHIAKIKYGSFIKEDMMLKLALPNGSLEKNTTELFAAAGWSIEREDRSAMASTNCPFAESIFFTRPQAIPRVVSSGLCDVGICGYDCVAEARLSHELEERSEWPGIITFLPYSKKTWGCTRIVLCSRKNSSIQRIEDVSDGSKVYTEYPALTEQHFREHGIHVQCIRATGSVEGHVRIGEFEVGATVLEEGKTCDKNHLKVIGDLLTSATVLISRRERMDAFLEALRFGAHLLNAAAFLIEKEEN</sequence>
<evidence type="ECO:0000256" key="2">
    <source>
        <dbReference type="ARBA" id="ARBA00004496"/>
    </source>
</evidence>
<keyword evidence="8 15" id="KW-0808">Transferase</keyword>
<evidence type="ECO:0000256" key="5">
    <source>
        <dbReference type="ARBA" id="ARBA00022490"/>
    </source>
</evidence>
<evidence type="ECO:0000256" key="8">
    <source>
        <dbReference type="ARBA" id="ARBA00022679"/>
    </source>
</evidence>
<evidence type="ECO:0000256" key="10">
    <source>
        <dbReference type="ARBA" id="ARBA00022840"/>
    </source>
</evidence>
<comment type="function">
    <text evidence="12">Catalyzes the condensation of ATP and 5-phosphoribose 1-diphosphate to form N'-(5'-phosphoribosyl)-ATP (PR-ATP). Has a crucial role in the pathway because the rate of histidine biosynthesis seems to be controlled primarily by regulation of HisG enzymatic activity.</text>
</comment>
<evidence type="ECO:0000256" key="12">
    <source>
        <dbReference type="ARBA" id="ARBA00024861"/>
    </source>
</evidence>
<evidence type="ECO:0000256" key="7">
    <source>
        <dbReference type="ARBA" id="ARBA00022676"/>
    </source>
</evidence>
<dbReference type="InterPro" id="IPR001348">
    <property type="entry name" value="ATP_PRibTrfase_HisG"/>
</dbReference>
<dbReference type="Proteomes" id="UP000178109">
    <property type="component" value="Unassembled WGS sequence"/>
</dbReference>
<dbReference type="EMBL" id="MHKO01000004">
    <property type="protein sequence ID" value="OGY93123.1"/>
    <property type="molecule type" value="Genomic_DNA"/>
</dbReference>
<feature type="domain" description="ATP phosphoribosyltransferase catalytic" evidence="14">
    <location>
        <begin position="80"/>
        <end position="235"/>
    </location>
</feature>